<evidence type="ECO:0000313" key="4">
    <source>
        <dbReference type="Proteomes" id="UP000077315"/>
    </source>
</evidence>
<accession>A0A163EQ65</accession>
<name>A0A163EQ65_PHYB8</name>
<organism evidence="3 4">
    <name type="scientific">Phycomyces blakesleeanus (strain ATCC 8743b / DSM 1359 / FGSC 10004 / NBRC 33097 / NRRL 1555)</name>
    <dbReference type="NCBI Taxonomy" id="763407"/>
    <lineage>
        <taxon>Eukaryota</taxon>
        <taxon>Fungi</taxon>
        <taxon>Fungi incertae sedis</taxon>
        <taxon>Mucoromycota</taxon>
        <taxon>Mucoromycotina</taxon>
        <taxon>Mucoromycetes</taxon>
        <taxon>Mucorales</taxon>
        <taxon>Phycomycetaceae</taxon>
        <taxon>Phycomyces</taxon>
    </lineage>
</organism>
<dbReference type="RefSeq" id="XP_018298830.1">
    <property type="nucleotide sequence ID" value="XM_018434401.1"/>
</dbReference>
<feature type="region of interest" description="Disordered" evidence="1">
    <location>
        <begin position="505"/>
        <end position="552"/>
    </location>
</feature>
<reference evidence="4" key="1">
    <citation type="submission" date="2015-06" db="EMBL/GenBank/DDBJ databases">
        <title>Expansion of signal transduction pathways in fungi by whole-genome duplication.</title>
        <authorList>
            <consortium name="DOE Joint Genome Institute"/>
            <person name="Corrochano L.M."/>
            <person name="Kuo A."/>
            <person name="Marcet-Houben M."/>
            <person name="Polaino S."/>
            <person name="Salamov A."/>
            <person name="Villalobos J.M."/>
            <person name="Alvarez M.I."/>
            <person name="Avalos J."/>
            <person name="Benito E.P."/>
            <person name="Benoit I."/>
            <person name="Burger G."/>
            <person name="Camino L.P."/>
            <person name="Canovas D."/>
            <person name="Cerda-Olmedo E."/>
            <person name="Cheng J.-F."/>
            <person name="Dominguez A."/>
            <person name="Elias M."/>
            <person name="Eslava A.P."/>
            <person name="Glaser F."/>
            <person name="Grimwood J."/>
            <person name="Gutierrez G."/>
            <person name="Heitman J."/>
            <person name="Henrissat B."/>
            <person name="Iturriaga E.A."/>
            <person name="Lang B.F."/>
            <person name="Lavin J.L."/>
            <person name="Lee S."/>
            <person name="Li W."/>
            <person name="Lindquist E."/>
            <person name="Lopez-Garcia S."/>
            <person name="Luque E.M."/>
            <person name="Marcos A.T."/>
            <person name="Martin J."/>
            <person name="McCluskey K."/>
            <person name="Medina H.R."/>
            <person name="Miralles-Duran A."/>
            <person name="Miyazaki A."/>
            <person name="Munoz-Torres E."/>
            <person name="Oguiza J.A."/>
            <person name="Ohm R."/>
            <person name="Olmedo M."/>
            <person name="Orejas M."/>
            <person name="Ortiz-Castellanos L."/>
            <person name="Pisabarro A.G."/>
            <person name="Rodriguez-Romero J."/>
            <person name="Ruiz-Herrera J."/>
            <person name="Ruiz-Vazquez R."/>
            <person name="Sanz C."/>
            <person name="Schackwitz W."/>
            <person name="Schmutz J."/>
            <person name="Shahriari M."/>
            <person name="Shelest E."/>
            <person name="Silva-Franco F."/>
            <person name="Soanes D."/>
            <person name="Syed K."/>
            <person name="Tagua V.G."/>
            <person name="Talbot N.J."/>
            <person name="Thon M."/>
            <person name="De vries R.P."/>
            <person name="Wiebenga A."/>
            <person name="Yadav J.S."/>
            <person name="Braun E.L."/>
            <person name="Baker S."/>
            <person name="Garre V."/>
            <person name="Horwitz B."/>
            <person name="Torres-Martinez S."/>
            <person name="Idnurm A."/>
            <person name="Herrera-Estrella A."/>
            <person name="Gabaldon T."/>
            <person name="Grigoriev I.V."/>
        </authorList>
    </citation>
    <scope>NUCLEOTIDE SEQUENCE [LARGE SCALE GENOMIC DNA]</scope>
    <source>
        <strain evidence="4">NRRL 1555(-)</strain>
    </source>
</reference>
<dbReference type="Proteomes" id="UP000077315">
    <property type="component" value="Unassembled WGS sequence"/>
</dbReference>
<evidence type="ECO:0000256" key="1">
    <source>
        <dbReference type="SAM" id="MobiDB-lite"/>
    </source>
</evidence>
<evidence type="ECO:0000256" key="2">
    <source>
        <dbReference type="SAM" id="Phobius"/>
    </source>
</evidence>
<dbReference type="GeneID" id="28995307"/>
<protein>
    <submittedName>
        <fullName evidence="3">Uncharacterized protein</fullName>
    </submittedName>
</protein>
<feature type="region of interest" description="Disordered" evidence="1">
    <location>
        <begin position="270"/>
        <end position="311"/>
    </location>
</feature>
<feature type="compositionally biased region" description="Polar residues" evidence="1">
    <location>
        <begin position="285"/>
        <end position="296"/>
    </location>
</feature>
<feature type="transmembrane region" description="Helical" evidence="2">
    <location>
        <begin position="54"/>
        <end position="76"/>
    </location>
</feature>
<feature type="transmembrane region" description="Helical" evidence="2">
    <location>
        <begin position="21"/>
        <end position="48"/>
    </location>
</feature>
<feature type="transmembrane region" description="Helical" evidence="2">
    <location>
        <begin position="160"/>
        <end position="181"/>
    </location>
</feature>
<gene>
    <name evidence="3" type="ORF">PHYBLDRAFT_161433</name>
</gene>
<evidence type="ECO:0000313" key="3">
    <source>
        <dbReference type="EMBL" id="OAD80790.1"/>
    </source>
</evidence>
<dbReference type="EMBL" id="KV440971">
    <property type="protein sequence ID" value="OAD80790.1"/>
    <property type="molecule type" value="Genomic_DNA"/>
</dbReference>
<sequence length="552" mass="62054">MIKFHKPSNPFKGIDPRTGAVGAELLLLVVSLLMLILGIIFTPSWAYLMKIGDLYTYMGLLILTCLWSVVAIIFSIKRSGKGVRIATIVLAVLTGCQLVVGFIHAMLLYMYYRPSMMSSCLQRQPARLFMWSLGYDNVPEMVKLHQECDSQWTRFAAWRMITWGIMTLFTVLTLLAVQGYSRHLRPHLALRSSEDASMDPSYEKQNPEIVRADSMRKDRYTDDVNQGLLESNHSEEEMTNVPPAYPQDSNSLAIARDMYKQRQKLYAEIAKRRHAREGSTRRSRAMNSRRQMSNGSVHPLDLTSPSENGSLNSAVMKDIEQGEIKGGVEDPSYSSENNQYEDPAHQSYAVIGSQTGDHRDSFSAEKIEYDNYRANNAYNSVDLTDSPAGQPVQPETSYAEQYEFLSLECNAILLNISLFIGLTHIVSFSFFHQLIFLESDKLFHAGKKVTICGLVEPKCYPPPGNVVSLKLASRLPLKLSYNSNPDKAANVLGMTFSSGMEDVSLDSSTYPQSQGIGHNKSQNETNQDQPQLNTSNTMLEEEEGNNDRDRLD</sequence>
<dbReference type="AlphaFoldDB" id="A0A163EQ65"/>
<dbReference type="InParanoid" id="A0A163EQ65"/>
<dbReference type="OrthoDB" id="2281490at2759"/>
<proteinExistence type="predicted"/>
<feature type="region of interest" description="Disordered" evidence="1">
    <location>
        <begin position="230"/>
        <end position="249"/>
    </location>
</feature>
<keyword evidence="4" id="KW-1185">Reference proteome</keyword>
<keyword evidence="2" id="KW-0472">Membrane</keyword>
<keyword evidence="2" id="KW-0812">Transmembrane</keyword>
<feature type="transmembrane region" description="Helical" evidence="2">
    <location>
        <begin position="88"/>
        <end position="112"/>
    </location>
</feature>
<dbReference type="VEuPathDB" id="FungiDB:PHYBLDRAFT_161433"/>
<feature type="compositionally biased region" description="Polar residues" evidence="1">
    <location>
        <begin position="505"/>
        <end position="538"/>
    </location>
</feature>
<keyword evidence="2" id="KW-1133">Transmembrane helix</keyword>